<feature type="compositionally biased region" description="Basic and acidic residues" evidence="1">
    <location>
        <begin position="135"/>
        <end position="146"/>
    </location>
</feature>
<feature type="region of interest" description="Disordered" evidence="1">
    <location>
        <begin position="44"/>
        <end position="120"/>
    </location>
</feature>
<evidence type="ECO:0000256" key="2">
    <source>
        <dbReference type="SAM" id="SignalP"/>
    </source>
</evidence>
<evidence type="ECO:0000313" key="4">
    <source>
        <dbReference type="Proteomes" id="UP001153269"/>
    </source>
</evidence>
<organism evidence="3 4">
    <name type="scientific">Pleuronectes platessa</name>
    <name type="common">European plaice</name>
    <dbReference type="NCBI Taxonomy" id="8262"/>
    <lineage>
        <taxon>Eukaryota</taxon>
        <taxon>Metazoa</taxon>
        <taxon>Chordata</taxon>
        <taxon>Craniata</taxon>
        <taxon>Vertebrata</taxon>
        <taxon>Euteleostomi</taxon>
        <taxon>Actinopterygii</taxon>
        <taxon>Neopterygii</taxon>
        <taxon>Teleostei</taxon>
        <taxon>Neoteleostei</taxon>
        <taxon>Acanthomorphata</taxon>
        <taxon>Carangaria</taxon>
        <taxon>Pleuronectiformes</taxon>
        <taxon>Pleuronectoidei</taxon>
        <taxon>Pleuronectidae</taxon>
        <taxon>Pleuronectes</taxon>
    </lineage>
</organism>
<dbReference type="AlphaFoldDB" id="A0A9N7W1Q4"/>
<feature type="signal peptide" evidence="2">
    <location>
        <begin position="1"/>
        <end position="36"/>
    </location>
</feature>
<keyword evidence="2" id="KW-0732">Signal</keyword>
<evidence type="ECO:0000256" key="1">
    <source>
        <dbReference type="SAM" id="MobiDB-lite"/>
    </source>
</evidence>
<feature type="compositionally biased region" description="Polar residues" evidence="1">
    <location>
        <begin position="71"/>
        <end position="91"/>
    </location>
</feature>
<reference evidence="3" key="1">
    <citation type="submission" date="2020-03" db="EMBL/GenBank/DDBJ databases">
        <authorList>
            <person name="Weist P."/>
        </authorList>
    </citation>
    <scope>NUCLEOTIDE SEQUENCE</scope>
</reference>
<dbReference type="EMBL" id="CADEAL010004458">
    <property type="protein sequence ID" value="CAB1460074.1"/>
    <property type="molecule type" value="Genomic_DNA"/>
</dbReference>
<dbReference type="Proteomes" id="UP001153269">
    <property type="component" value="Unassembled WGS sequence"/>
</dbReference>
<gene>
    <name evidence="3" type="ORF">PLEPLA_LOCUS47911</name>
</gene>
<protein>
    <submittedName>
        <fullName evidence="3">Uncharacterized protein</fullName>
    </submittedName>
</protein>
<accession>A0A9N7W1Q4</accession>
<feature type="compositionally biased region" description="Low complexity" evidence="1">
    <location>
        <begin position="153"/>
        <end position="163"/>
    </location>
</feature>
<keyword evidence="4" id="KW-1185">Reference proteome</keyword>
<name>A0A9N7W1Q4_PLEPL</name>
<sequence length="163" mass="17890">MQELSPETETTALTTKLASLPVLCLVILVFPSLSKAENCHVESTDLGTHTETTIPPGPPWHREERQEEQMQDTAEQRQATNNNEQQSSGESITGAHAAFEIYRERQRGRKRKRAAAAAAARPALFGGITPCVSVAERDMPAEDRGPPRPPRVPEGVMPSQCYS</sequence>
<feature type="region of interest" description="Disordered" evidence="1">
    <location>
        <begin position="135"/>
        <end position="163"/>
    </location>
</feature>
<proteinExistence type="predicted"/>
<evidence type="ECO:0000313" key="3">
    <source>
        <dbReference type="EMBL" id="CAB1460074.1"/>
    </source>
</evidence>
<comment type="caution">
    <text evidence="3">The sequence shown here is derived from an EMBL/GenBank/DDBJ whole genome shotgun (WGS) entry which is preliminary data.</text>
</comment>
<feature type="chain" id="PRO_5040450227" evidence="2">
    <location>
        <begin position="37"/>
        <end position="163"/>
    </location>
</feature>